<dbReference type="InterPro" id="IPR015422">
    <property type="entry name" value="PyrdxlP-dep_Trfase_small"/>
</dbReference>
<dbReference type="InterPro" id="IPR054542">
    <property type="entry name" value="Cys_met_metab_PP"/>
</dbReference>
<dbReference type="PROSITE" id="PS00868">
    <property type="entry name" value="CYS_MET_METAB_PP"/>
    <property type="match status" value="1"/>
</dbReference>
<feature type="modified residue" description="N6-(pyridoxal phosphate)lysine" evidence="3">
    <location>
        <position position="204"/>
    </location>
</feature>
<sequence length="388" mass="42194">MSKFETLAIREQLAQTQHKEHSAPIFLTSSFTFDSAEEGAGLFEGSLPGNLYSRFSNPNTDELVRKLCLLEQTEAGLTTASGMAAVYTSMAALLQQGDHILSASAIFGNSHHIISNILPKAGITHTYCVINDNSSWEKALQPNTKMLFLETPSNPTLKLADLEFLGKLCKKHGLLFVVDNCFATPYLQQPSKFGADLILHSATKYLDGQGRVLGGAIVGKADPVKTCYDFIRRTGASLSPFNAWVISKSIETLALRMDRHCDNALAIGEYLQSHPKIAKVIYPHLPNFEQYDLAKKQMKKGGGLVGCEIIGGQKAGAKFLNALNMHSLTANLGDSRSIATHPASTTHSKLSAEELKSEGINEGYIRFSVGLEHVDDIIADIDQALKSI</sequence>
<comment type="caution">
    <text evidence="5">The sequence shown here is derived from an EMBL/GenBank/DDBJ whole genome shotgun (WGS) entry which is preliminary data.</text>
</comment>
<dbReference type="PANTHER" id="PTHR11808:SF80">
    <property type="entry name" value="CYSTATHIONINE GAMMA-LYASE"/>
    <property type="match status" value="1"/>
</dbReference>
<comment type="cofactor">
    <cofactor evidence="1 4">
        <name>pyridoxal 5'-phosphate</name>
        <dbReference type="ChEBI" id="CHEBI:597326"/>
    </cofactor>
</comment>
<evidence type="ECO:0000313" key="5">
    <source>
        <dbReference type="EMBL" id="TXC82029.1"/>
    </source>
</evidence>
<dbReference type="GO" id="GO:0016846">
    <property type="term" value="F:carbon-sulfur lyase activity"/>
    <property type="evidence" value="ECO:0007669"/>
    <property type="project" value="TreeGrafter"/>
</dbReference>
<evidence type="ECO:0000256" key="2">
    <source>
        <dbReference type="ARBA" id="ARBA00022898"/>
    </source>
</evidence>
<proteinExistence type="inferred from homology"/>
<dbReference type="GO" id="GO:0030170">
    <property type="term" value="F:pyridoxal phosphate binding"/>
    <property type="evidence" value="ECO:0007669"/>
    <property type="project" value="InterPro"/>
</dbReference>
<dbReference type="PANTHER" id="PTHR11808">
    <property type="entry name" value="TRANS-SULFURATION ENZYME FAMILY MEMBER"/>
    <property type="match status" value="1"/>
</dbReference>
<gene>
    <name evidence="5" type="ORF">FRX97_02755</name>
</gene>
<dbReference type="AlphaFoldDB" id="A0A5C6VA20"/>
<dbReference type="InterPro" id="IPR015421">
    <property type="entry name" value="PyrdxlP-dep_Trfase_major"/>
</dbReference>
<keyword evidence="2 3" id="KW-0663">Pyridoxal phosphate</keyword>
<dbReference type="FunFam" id="3.40.640.10:FF:000046">
    <property type="entry name" value="Cystathionine gamma-lyase"/>
    <property type="match status" value="1"/>
</dbReference>
<dbReference type="GO" id="GO:0019346">
    <property type="term" value="P:transsulfuration"/>
    <property type="evidence" value="ECO:0007669"/>
    <property type="project" value="InterPro"/>
</dbReference>
<dbReference type="Gene3D" id="3.40.640.10">
    <property type="entry name" value="Type I PLP-dependent aspartate aminotransferase-like (Major domain)"/>
    <property type="match status" value="1"/>
</dbReference>
<dbReference type="InterPro" id="IPR000277">
    <property type="entry name" value="Cys/Met-Metab_PyrdxlP-dep_enz"/>
</dbReference>
<dbReference type="RefSeq" id="WP_147013150.1">
    <property type="nucleotide sequence ID" value="NZ_VORB01000002.1"/>
</dbReference>
<name>A0A5C6VA20_9FLAO</name>
<comment type="similarity">
    <text evidence="4">Belongs to the trans-sulfuration enzymes family.</text>
</comment>
<protein>
    <submittedName>
        <fullName evidence="5">Aminotransferase class I/II-fold pyridoxal phosphate-dependent enzyme</fullName>
    </submittedName>
</protein>
<dbReference type="PIRSF" id="PIRSF001434">
    <property type="entry name" value="CGS"/>
    <property type="match status" value="1"/>
</dbReference>
<dbReference type="OrthoDB" id="9803729at2"/>
<evidence type="ECO:0000313" key="6">
    <source>
        <dbReference type="Proteomes" id="UP000321168"/>
    </source>
</evidence>
<keyword evidence="5" id="KW-0032">Aminotransferase</keyword>
<dbReference type="GO" id="GO:0005737">
    <property type="term" value="C:cytoplasm"/>
    <property type="evidence" value="ECO:0007669"/>
    <property type="project" value="TreeGrafter"/>
</dbReference>
<dbReference type="GO" id="GO:0009086">
    <property type="term" value="P:methionine biosynthetic process"/>
    <property type="evidence" value="ECO:0007669"/>
    <property type="project" value="UniProtKB-ARBA"/>
</dbReference>
<reference evidence="5 6" key="1">
    <citation type="submission" date="2019-08" db="EMBL/GenBank/DDBJ databases">
        <title>Genome of Luteibaculum oceani JCM 18817.</title>
        <authorList>
            <person name="Bowman J.P."/>
        </authorList>
    </citation>
    <scope>NUCLEOTIDE SEQUENCE [LARGE SCALE GENOMIC DNA]</scope>
    <source>
        <strain evidence="5 6">JCM 18817</strain>
    </source>
</reference>
<accession>A0A5C6VA20</accession>
<dbReference type="Gene3D" id="3.90.1150.10">
    <property type="entry name" value="Aspartate Aminotransferase, domain 1"/>
    <property type="match status" value="1"/>
</dbReference>
<organism evidence="5 6">
    <name type="scientific">Luteibaculum oceani</name>
    <dbReference type="NCBI Taxonomy" id="1294296"/>
    <lineage>
        <taxon>Bacteria</taxon>
        <taxon>Pseudomonadati</taxon>
        <taxon>Bacteroidota</taxon>
        <taxon>Flavobacteriia</taxon>
        <taxon>Flavobacteriales</taxon>
        <taxon>Luteibaculaceae</taxon>
        <taxon>Luteibaculum</taxon>
    </lineage>
</organism>
<dbReference type="EMBL" id="VORB01000002">
    <property type="protein sequence ID" value="TXC82029.1"/>
    <property type="molecule type" value="Genomic_DNA"/>
</dbReference>
<dbReference type="InterPro" id="IPR015424">
    <property type="entry name" value="PyrdxlP-dep_Trfase"/>
</dbReference>
<dbReference type="FunFam" id="3.90.1150.10:FF:000033">
    <property type="entry name" value="Cystathionine gamma-synthase"/>
    <property type="match status" value="1"/>
</dbReference>
<dbReference type="SUPFAM" id="SSF53383">
    <property type="entry name" value="PLP-dependent transferases"/>
    <property type="match status" value="1"/>
</dbReference>
<evidence type="ECO:0000256" key="3">
    <source>
        <dbReference type="PIRSR" id="PIRSR001434-2"/>
    </source>
</evidence>
<evidence type="ECO:0000256" key="1">
    <source>
        <dbReference type="ARBA" id="ARBA00001933"/>
    </source>
</evidence>
<keyword evidence="6" id="KW-1185">Reference proteome</keyword>
<dbReference type="Proteomes" id="UP000321168">
    <property type="component" value="Unassembled WGS sequence"/>
</dbReference>
<dbReference type="CDD" id="cd00614">
    <property type="entry name" value="CGS_like"/>
    <property type="match status" value="1"/>
</dbReference>
<evidence type="ECO:0000256" key="4">
    <source>
        <dbReference type="RuleBase" id="RU362118"/>
    </source>
</evidence>
<dbReference type="GO" id="GO:0008483">
    <property type="term" value="F:transaminase activity"/>
    <property type="evidence" value="ECO:0007669"/>
    <property type="project" value="UniProtKB-KW"/>
</dbReference>
<keyword evidence="5" id="KW-0808">Transferase</keyword>
<dbReference type="Pfam" id="PF01053">
    <property type="entry name" value="Cys_Met_Meta_PP"/>
    <property type="match status" value="1"/>
</dbReference>